<reference evidence="1 2" key="1">
    <citation type="submission" date="2008-07" db="EMBL/GenBank/DDBJ databases">
        <authorList>
            <person name="Tandeau de Marsac N."/>
            <person name="Ferriera S."/>
            <person name="Johnson J."/>
            <person name="Kravitz S."/>
            <person name="Beeson K."/>
            <person name="Sutton G."/>
            <person name="Rogers Y.-H."/>
            <person name="Friedman R."/>
            <person name="Frazier M."/>
            <person name="Venter J.C."/>
        </authorList>
    </citation>
    <scope>NUCLEOTIDE SEQUENCE [LARGE SCALE GENOMIC DNA]</scope>
    <source>
        <strain evidence="1 2">PCC 7420</strain>
    </source>
</reference>
<organism evidence="1 2">
    <name type="scientific">Coleofasciculus chthonoplastes PCC 7420</name>
    <dbReference type="NCBI Taxonomy" id="118168"/>
    <lineage>
        <taxon>Bacteria</taxon>
        <taxon>Bacillati</taxon>
        <taxon>Cyanobacteriota</taxon>
        <taxon>Cyanophyceae</taxon>
        <taxon>Coleofasciculales</taxon>
        <taxon>Coleofasciculaceae</taxon>
        <taxon>Coleofasciculus</taxon>
    </lineage>
</organism>
<dbReference type="EMBL" id="DS989857">
    <property type="protein sequence ID" value="EDX73444.1"/>
    <property type="molecule type" value="Genomic_DNA"/>
</dbReference>
<dbReference type="Proteomes" id="UP000003835">
    <property type="component" value="Unassembled WGS sequence"/>
</dbReference>
<accession>B4VWY1</accession>
<evidence type="ECO:0000313" key="1">
    <source>
        <dbReference type="EMBL" id="EDX73444.1"/>
    </source>
</evidence>
<dbReference type="NCBIfam" id="TIGR01548">
    <property type="entry name" value="HAD-SF-IA-hyp1"/>
    <property type="match status" value="1"/>
</dbReference>
<dbReference type="STRING" id="118168.MC7420_3618"/>
<dbReference type="eggNOG" id="COG0546">
    <property type="taxonomic scope" value="Bacteria"/>
</dbReference>
<sequence length="271" mass="30325">MTTLKSRIKSGSRLAIAVFDIDGVIRDVSGSYRRAIADTVEHFTAGVYRPSSVEIDHLKSEGLWNNDWDASRELIYRHFEQRGQARSQVALDYDNLIAFFNARYRGADPNHWTGYICDEPLLLNPNYLEYLTSADILWGFFSGATRNEALYALSKRLGLPAPALVAMEDAPGKPDPTGLLAVVNQLQQQHQIEQPLPTIYVGDTVADMYTVKAAKTLHPDRTWVGVGVLPPHVQETAERREAYQQTLKKAGAAQVFSNVEQITPEQIQQLV</sequence>
<dbReference type="RefSeq" id="WP_006103120.1">
    <property type="nucleotide sequence ID" value="NZ_DS989857.1"/>
</dbReference>
<dbReference type="InterPro" id="IPR036412">
    <property type="entry name" value="HAD-like_sf"/>
</dbReference>
<dbReference type="InterPro" id="IPR023214">
    <property type="entry name" value="HAD_sf"/>
</dbReference>
<dbReference type="Pfam" id="PF00702">
    <property type="entry name" value="Hydrolase"/>
    <property type="match status" value="1"/>
</dbReference>
<dbReference type="InterPro" id="IPR006438">
    <property type="entry name" value="HAD-SF_TIGR01548"/>
</dbReference>
<keyword evidence="1" id="KW-0378">Hydrolase</keyword>
<dbReference type="Gene3D" id="3.40.50.1000">
    <property type="entry name" value="HAD superfamily/HAD-like"/>
    <property type="match status" value="1"/>
</dbReference>
<keyword evidence="2" id="KW-1185">Reference proteome</keyword>
<dbReference type="SUPFAM" id="SSF56784">
    <property type="entry name" value="HAD-like"/>
    <property type="match status" value="1"/>
</dbReference>
<evidence type="ECO:0000313" key="2">
    <source>
        <dbReference type="Proteomes" id="UP000003835"/>
    </source>
</evidence>
<dbReference type="HOGENOM" id="CLU_1065007_0_0_3"/>
<proteinExistence type="predicted"/>
<name>B4VWY1_9CYAN</name>
<protein>
    <submittedName>
        <fullName evidence="1">HAD superfamily (Subfamily IA) hydrolase</fullName>
    </submittedName>
</protein>
<gene>
    <name evidence="1" type="ORF">MC7420_3618</name>
</gene>
<dbReference type="AlphaFoldDB" id="B4VWY1"/>
<dbReference type="GO" id="GO:0016787">
    <property type="term" value="F:hydrolase activity"/>
    <property type="evidence" value="ECO:0007669"/>
    <property type="project" value="UniProtKB-KW"/>
</dbReference>
<dbReference type="CDD" id="cd01427">
    <property type="entry name" value="HAD_like"/>
    <property type="match status" value="1"/>
</dbReference>